<organism evidence="6 7">
    <name type="scientific">candidate division MSBL1 archaeon SCGC-AAA259D18</name>
    <dbReference type="NCBI Taxonomy" id="1698262"/>
    <lineage>
        <taxon>Archaea</taxon>
        <taxon>Methanobacteriati</taxon>
        <taxon>Methanobacteriota</taxon>
        <taxon>candidate division MSBL1</taxon>
    </lineage>
</organism>
<dbReference type="GO" id="GO:0005384">
    <property type="term" value="F:manganese ion transmembrane transporter activity"/>
    <property type="evidence" value="ECO:0007669"/>
    <property type="project" value="InterPro"/>
</dbReference>
<evidence type="ECO:0000256" key="1">
    <source>
        <dbReference type="ARBA" id="ARBA00004127"/>
    </source>
</evidence>
<feature type="transmembrane region" description="Helical" evidence="5">
    <location>
        <begin position="119"/>
        <end position="138"/>
    </location>
</feature>
<dbReference type="InterPro" id="IPR008217">
    <property type="entry name" value="Ccc1_fam"/>
</dbReference>
<accession>A0A133UA39</accession>
<feature type="transmembrane region" description="Helical" evidence="5">
    <location>
        <begin position="18"/>
        <end position="41"/>
    </location>
</feature>
<reference evidence="6 7" key="1">
    <citation type="journal article" date="2016" name="Sci. Rep.">
        <title>Metabolic traits of an uncultured archaeal lineage -MSBL1- from brine pools of the Red Sea.</title>
        <authorList>
            <person name="Mwirichia R."/>
            <person name="Alam I."/>
            <person name="Rashid M."/>
            <person name="Vinu M."/>
            <person name="Ba-Alawi W."/>
            <person name="Anthony Kamau A."/>
            <person name="Kamanda Ngugi D."/>
            <person name="Goker M."/>
            <person name="Klenk H.P."/>
            <person name="Bajic V."/>
            <person name="Stingl U."/>
        </authorList>
    </citation>
    <scope>NUCLEOTIDE SEQUENCE [LARGE SCALE GENOMIC DNA]</scope>
    <source>
        <strain evidence="6">SCGC-AAA259D18</strain>
    </source>
</reference>
<sequence length="176" mass="18322">MKGESEGGNKIDKSQKRYLVRGFIDGLLSTLGAVIGASAAIGTSSGASAASVILSAGVGAGIANGLSNVLAAFMGEKLVLVRRLEEVERAMLEEEALRKSRVADEIHQKIVSGGVVDGLATMGGAMVPVLPFIFVPLLAIEETIALYSSILISLIFFFVFGGYIGKISRESVIFSG</sequence>
<dbReference type="GO" id="GO:0012505">
    <property type="term" value="C:endomembrane system"/>
    <property type="evidence" value="ECO:0007669"/>
    <property type="project" value="UniProtKB-SubCell"/>
</dbReference>
<proteinExistence type="predicted"/>
<protein>
    <recommendedName>
        <fullName evidence="8">TIGR00267 family protein</fullName>
    </recommendedName>
</protein>
<dbReference type="EMBL" id="LHXM01000038">
    <property type="protein sequence ID" value="KXA91051.1"/>
    <property type="molecule type" value="Genomic_DNA"/>
</dbReference>
<dbReference type="Pfam" id="PF01988">
    <property type="entry name" value="VIT1"/>
    <property type="match status" value="1"/>
</dbReference>
<dbReference type="Proteomes" id="UP000070195">
    <property type="component" value="Unassembled WGS sequence"/>
</dbReference>
<feature type="transmembrane region" description="Helical" evidence="5">
    <location>
        <begin position="144"/>
        <end position="164"/>
    </location>
</feature>
<feature type="transmembrane region" description="Helical" evidence="5">
    <location>
        <begin position="47"/>
        <end position="73"/>
    </location>
</feature>
<keyword evidence="2 5" id="KW-0812">Transmembrane</keyword>
<dbReference type="GO" id="GO:0030026">
    <property type="term" value="P:intracellular manganese ion homeostasis"/>
    <property type="evidence" value="ECO:0007669"/>
    <property type="project" value="InterPro"/>
</dbReference>
<keyword evidence="7" id="KW-1185">Reference proteome</keyword>
<evidence type="ECO:0000313" key="6">
    <source>
        <dbReference type="EMBL" id="KXA91051.1"/>
    </source>
</evidence>
<evidence type="ECO:0000256" key="2">
    <source>
        <dbReference type="ARBA" id="ARBA00022692"/>
    </source>
</evidence>
<keyword evidence="4 5" id="KW-0472">Membrane</keyword>
<gene>
    <name evidence="6" type="ORF">AKJ63_01950</name>
</gene>
<evidence type="ECO:0000256" key="4">
    <source>
        <dbReference type="ARBA" id="ARBA00023136"/>
    </source>
</evidence>
<evidence type="ECO:0000256" key="3">
    <source>
        <dbReference type="ARBA" id="ARBA00022989"/>
    </source>
</evidence>
<evidence type="ECO:0008006" key="8">
    <source>
        <dbReference type="Google" id="ProtNLM"/>
    </source>
</evidence>
<comment type="caution">
    <text evidence="6">The sequence shown here is derived from an EMBL/GenBank/DDBJ whole genome shotgun (WGS) entry which is preliminary data.</text>
</comment>
<keyword evidence="3 5" id="KW-1133">Transmembrane helix</keyword>
<evidence type="ECO:0000313" key="7">
    <source>
        <dbReference type="Proteomes" id="UP000070195"/>
    </source>
</evidence>
<evidence type="ECO:0000256" key="5">
    <source>
        <dbReference type="SAM" id="Phobius"/>
    </source>
</evidence>
<feature type="non-terminal residue" evidence="6">
    <location>
        <position position="176"/>
    </location>
</feature>
<dbReference type="AlphaFoldDB" id="A0A133UA39"/>
<comment type="subcellular location">
    <subcellularLocation>
        <location evidence="1">Endomembrane system</location>
        <topology evidence="1">Multi-pass membrane protein</topology>
    </subcellularLocation>
</comment>
<name>A0A133UA39_9EURY</name>